<proteinExistence type="predicted"/>
<feature type="active site" description="Tele-phosphohistidine intermediate" evidence="1">
    <location>
        <position position="8"/>
    </location>
</feature>
<protein>
    <submittedName>
        <fullName evidence="3">Phosphoglycerate mutase</fullName>
    </submittedName>
</protein>
<dbReference type="InterPro" id="IPR029033">
    <property type="entry name" value="His_PPase_superfam"/>
</dbReference>
<reference evidence="3" key="2">
    <citation type="submission" date="2020-09" db="EMBL/GenBank/DDBJ databases">
        <authorList>
            <person name="Sun Q."/>
            <person name="Kim S."/>
        </authorList>
    </citation>
    <scope>NUCLEOTIDE SEQUENCE</scope>
    <source>
        <strain evidence="3">KCTC 12870</strain>
    </source>
</reference>
<evidence type="ECO:0000256" key="2">
    <source>
        <dbReference type="PIRSR" id="PIRSR613078-2"/>
    </source>
</evidence>
<dbReference type="PANTHER" id="PTHR48100:SF62">
    <property type="entry name" value="GLUCOSYL-3-PHOSPHOGLYCERATE PHOSPHATASE"/>
    <property type="match status" value="1"/>
</dbReference>
<keyword evidence="4" id="KW-1185">Reference proteome</keyword>
<accession>A0A8J3DFB9</accession>
<dbReference type="GO" id="GO:0016791">
    <property type="term" value="F:phosphatase activity"/>
    <property type="evidence" value="ECO:0007669"/>
    <property type="project" value="TreeGrafter"/>
</dbReference>
<dbReference type="AlphaFoldDB" id="A0A8J3DFB9"/>
<feature type="active site" description="Proton donor/acceptor" evidence="1">
    <location>
        <position position="82"/>
    </location>
</feature>
<name>A0A8J3DFB9_9BACT</name>
<dbReference type="Proteomes" id="UP000642829">
    <property type="component" value="Unassembled WGS sequence"/>
</dbReference>
<dbReference type="InterPro" id="IPR001345">
    <property type="entry name" value="PG/BPGM_mutase_AS"/>
</dbReference>
<dbReference type="InterPro" id="IPR013078">
    <property type="entry name" value="His_Pase_superF_clade-1"/>
</dbReference>
<dbReference type="RefSeq" id="WP_189512042.1">
    <property type="nucleotide sequence ID" value="NZ_BMXG01000004.1"/>
</dbReference>
<dbReference type="Pfam" id="PF00300">
    <property type="entry name" value="His_Phos_1"/>
    <property type="match status" value="1"/>
</dbReference>
<dbReference type="GO" id="GO:0005737">
    <property type="term" value="C:cytoplasm"/>
    <property type="evidence" value="ECO:0007669"/>
    <property type="project" value="TreeGrafter"/>
</dbReference>
<evidence type="ECO:0000256" key="1">
    <source>
        <dbReference type="PIRSR" id="PIRSR613078-1"/>
    </source>
</evidence>
<dbReference type="Gene3D" id="3.40.50.1240">
    <property type="entry name" value="Phosphoglycerate mutase-like"/>
    <property type="match status" value="1"/>
</dbReference>
<dbReference type="SUPFAM" id="SSF53254">
    <property type="entry name" value="Phosphoglycerate mutase-like"/>
    <property type="match status" value="1"/>
</dbReference>
<dbReference type="SMART" id="SM00855">
    <property type="entry name" value="PGAM"/>
    <property type="match status" value="1"/>
</dbReference>
<organism evidence="3 4">
    <name type="scientific">Cerasicoccus arenae</name>
    <dbReference type="NCBI Taxonomy" id="424488"/>
    <lineage>
        <taxon>Bacteria</taxon>
        <taxon>Pseudomonadati</taxon>
        <taxon>Verrucomicrobiota</taxon>
        <taxon>Opitutia</taxon>
        <taxon>Puniceicoccales</taxon>
        <taxon>Cerasicoccaceae</taxon>
        <taxon>Cerasicoccus</taxon>
    </lineage>
</organism>
<feature type="binding site" evidence="2">
    <location>
        <begin position="7"/>
        <end position="14"/>
    </location>
    <ligand>
        <name>substrate</name>
    </ligand>
</feature>
<dbReference type="InterPro" id="IPR050275">
    <property type="entry name" value="PGM_Phosphatase"/>
</dbReference>
<comment type="caution">
    <text evidence="3">The sequence shown here is derived from an EMBL/GenBank/DDBJ whole genome shotgun (WGS) entry which is preliminary data.</text>
</comment>
<dbReference type="PROSITE" id="PS00175">
    <property type="entry name" value="PG_MUTASE"/>
    <property type="match status" value="1"/>
</dbReference>
<reference evidence="3" key="1">
    <citation type="journal article" date="2014" name="Int. J. Syst. Evol. Microbiol.">
        <title>Complete genome sequence of Corynebacterium casei LMG S-19264T (=DSM 44701T), isolated from a smear-ripened cheese.</title>
        <authorList>
            <consortium name="US DOE Joint Genome Institute (JGI-PGF)"/>
            <person name="Walter F."/>
            <person name="Albersmeier A."/>
            <person name="Kalinowski J."/>
            <person name="Ruckert C."/>
        </authorList>
    </citation>
    <scope>NUCLEOTIDE SEQUENCE</scope>
    <source>
        <strain evidence="3">KCTC 12870</strain>
    </source>
</reference>
<gene>
    <name evidence="3" type="primary">gpmB</name>
    <name evidence="3" type="ORF">GCM10007047_07560</name>
</gene>
<dbReference type="PANTHER" id="PTHR48100">
    <property type="entry name" value="BROAD-SPECIFICITY PHOSPHATASE YOR283W-RELATED"/>
    <property type="match status" value="1"/>
</dbReference>
<sequence>MRLIVIRHGETEWNIQHRYQGQLDSPLTEKGRRQAEAIAHRLADVSFDRLVSSDLGRAVDTAKAIARQHPGLPWEQDAGLRERNFGMLAGYTRDEAAKEFPREEEGYLHGGVDYRIPEGESLRDVFHRAGRTFDQLAERCAGETVCVITHGGILGMFLRHAVGIPVEHTRCYKFVNAAYNEFTWEQGHWLLHVWGDISHLGDIGAMDDL</sequence>
<feature type="binding site" evidence="2">
    <location>
        <position position="57"/>
    </location>
    <ligand>
        <name>substrate</name>
    </ligand>
</feature>
<dbReference type="CDD" id="cd07067">
    <property type="entry name" value="HP_PGM_like"/>
    <property type="match status" value="1"/>
</dbReference>
<dbReference type="EMBL" id="BMXG01000004">
    <property type="protein sequence ID" value="GHB94559.1"/>
    <property type="molecule type" value="Genomic_DNA"/>
</dbReference>
<evidence type="ECO:0000313" key="3">
    <source>
        <dbReference type="EMBL" id="GHB94559.1"/>
    </source>
</evidence>
<evidence type="ECO:0000313" key="4">
    <source>
        <dbReference type="Proteomes" id="UP000642829"/>
    </source>
</evidence>